<sequence>MSLFVLDTLGNQDLLKTEAFTAPKFNIKQHKVIDESTKKSNLSKFTDELKTEDDKVQDDQQEYDFFGLPPPSVDISDIIANTLSASRRKESKVEQEMDQVILKSDEASRNKAEKKPKLKRIIDLDHSDFNEFTGKRDESQIFKTDIQKELVKTEMVPNLEQLRELPSVTQKRQRVLNRIERSKTKGKKWFNMPATELTEEAENDLKILQMRSVLDPKHFYKKNDLKVLPKYFQIGTVQHSALDFYSERHERKNKKHTLVDELLADTEAQKYIKRKNKEIVMMKQKYAQRKAMKKMKKLKKNK</sequence>
<dbReference type="STRING" id="35570.A0A1I8QBB8"/>
<dbReference type="OrthoDB" id="427886at2759"/>
<proteinExistence type="predicted"/>
<evidence type="ECO:0000259" key="3">
    <source>
        <dbReference type="Pfam" id="PF08698"/>
    </source>
</evidence>
<organism evidence="4 5">
    <name type="scientific">Stomoxys calcitrans</name>
    <name type="common">Stable fly</name>
    <name type="synonym">Conops calcitrans</name>
    <dbReference type="NCBI Taxonomy" id="35570"/>
    <lineage>
        <taxon>Eukaryota</taxon>
        <taxon>Metazoa</taxon>
        <taxon>Ecdysozoa</taxon>
        <taxon>Arthropoda</taxon>
        <taxon>Hexapoda</taxon>
        <taxon>Insecta</taxon>
        <taxon>Pterygota</taxon>
        <taxon>Neoptera</taxon>
        <taxon>Endopterygota</taxon>
        <taxon>Diptera</taxon>
        <taxon>Brachycera</taxon>
        <taxon>Muscomorpha</taxon>
        <taxon>Muscoidea</taxon>
        <taxon>Muscidae</taxon>
        <taxon>Stomoxys</taxon>
    </lineage>
</organism>
<reference evidence="4" key="1">
    <citation type="submission" date="2020-05" db="UniProtKB">
        <authorList>
            <consortium name="EnsemblMetazoa"/>
        </authorList>
    </citation>
    <scope>IDENTIFICATION</scope>
    <source>
        <strain evidence="4">USDA</strain>
    </source>
</reference>
<dbReference type="VEuPathDB" id="VectorBase:SCAU015584"/>
<gene>
    <name evidence="4" type="primary">106084379</name>
</gene>
<dbReference type="InterPro" id="IPR014810">
    <property type="entry name" value="Fcf2_C"/>
</dbReference>
<keyword evidence="5" id="KW-1185">Reference proteome</keyword>
<dbReference type="GO" id="GO:0003723">
    <property type="term" value="F:RNA binding"/>
    <property type="evidence" value="ECO:0007669"/>
    <property type="project" value="TreeGrafter"/>
</dbReference>
<dbReference type="Proteomes" id="UP000095300">
    <property type="component" value="Unassembled WGS sequence"/>
</dbReference>
<evidence type="ECO:0000256" key="2">
    <source>
        <dbReference type="ARBA" id="ARBA00023242"/>
    </source>
</evidence>
<accession>A0A1I8QBB8</accession>
<name>A0A1I8QBB8_STOCA</name>
<evidence type="ECO:0000313" key="4">
    <source>
        <dbReference type="EnsemblMetazoa" id="SCAU015584-PA"/>
    </source>
</evidence>
<dbReference type="AlphaFoldDB" id="A0A1I8QBB8"/>
<keyword evidence="2" id="KW-0539">Nucleus</keyword>
<evidence type="ECO:0000256" key="1">
    <source>
        <dbReference type="ARBA" id="ARBA00004604"/>
    </source>
</evidence>
<dbReference type="KEGG" id="scac:106084379"/>
<dbReference type="EnsemblMetazoa" id="SCAU015584-RA">
    <property type="protein sequence ID" value="SCAU015584-PA"/>
    <property type="gene ID" value="SCAU015584"/>
</dbReference>
<dbReference type="GO" id="GO:0005730">
    <property type="term" value="C:nucleolus"/>
    <property type="evidence" value="ECO:0007669"/>
    <property type="project" value="UniProtKB-SubCell"/>
</dbReference>
<dbReference type="Pfam" id="PF08698">
    <property type="entry name" value="Fcf2"/>
    <property type="match status" value="1"/>
</dbReference>
<dbReference type="PANTHER" id="PTHR21686">
    <property type="entry name" value="DEOXYNUCLEOTIDYLTRANSFERASE TERMINAL-INTERACTING PROTEIN 2"/>
    <property type="match status" value="1"/>
</dbReference>
<comment type="subcellular location">
    <subcellularLocation>
        <location evidence="1">Nucleus</location>
        <location evidence="1">Nucleolus</location>
    </subcellularLocation>
</comment>
<feature type="domain" description="Fcf2 pre-rRNA processing C-terminal" evidence="3">
    <location>
        <begin position="182"/>
        <end position="275"/>
    </location>
</feature>
<dbReference type="InterPro" id="IPR039883">
    <property type="entry name" value="Fcf2/DNTTIP2"/>
</dbReference>
<dbReference type="PANTHER" id="PTHR21686:SF12">
    <property type="entry name" value="DEOXYNUCLEOTIDYLTRANSFERASE TERMINAL-INTERACTING PROTEIN 2"/>
    <property type="match status" value="1"/>
</dbReference>
<dbReference type="GO" id="GO:0006396">
    <property type="term" value="P:RNA processing"/>
    <property type="evidence" value="ECO:0007669"/>
    <property type="project" value="TreeGrafter"/>
</dbReference>
<evidence type="ECO:0000313" key="5">
    <source>
        <dbReference type="Proteomes" id="UP000095300"/>
    </source>
</evidence>
<protein>
    <recommendedName>
        <fullName evidence="3">Fcf2 pre-rRNA processing C-terminal domain-containing protein</fullName>
    </recommendedName>
</protein>